<gene>
    <name evidence="1" type="ORF">IWW38_005462</name>
</gene>
<comment type="caution">
    <text evidence="1">The sequence shown here is derived from an EMBL/GenBank/DDBJ whole genome shotgun (WGS) entry which is preliminary data.</text>
</comment>
<name>A0ACC1LW19_9FUNG</name>
<dbReference type="Proteomes" id="UP001139981">
    <property type="component" value="Unassembled WGS sequence"/>
</dbReference>
<reference evidence="1" key="1">
    <citation type="submission" date="2022-07" db="EMBL/GenBank/DDBJ databases">
        <title>Phylogenomic reconstructions and comparative analyses of Kickxellomycotina fungi.</title>
        <authorList>
            <person name="Reynolds N.K."/>
            <person name="Stajich J.E."/>
            <person name="Barry K."/>
            <person name="Grigoriev I.V."/>
            <person name="Crous P."/>
            <person name="Smith M.E."/>
        </authorList>
    </citation>
    <scope>NUCLEOTIDE SEQUENCE</scope>
    <source>
        <strain evidence="1">CBS 190363</strain>
    </source>
</reference>
<protein>
    <submittedName>
        <fullName evidence="1">Uncharacterized protein</fullName>
    </submittedName>
</protein>
<accession>A0ACC1LW19</accession>
<evidence type="ECO:0000313" key="1">
    <source>
        <dbReference type="EMBL" id="KAJ2884131.1"/>
    </source>
</evidence>
<proteinExistence type="predicted"/>
<sequence>MASVGLRFFGQRAPLHLRLVGRLNLVRYYSQPRLDHFAVNEYGLLSSYLPAPWRYRPSIFTRAGLESVRTGVMETFREMFSYVLMKYHLSGWSKRAFATQAEVMCEAMNEAFAEGNVKTLGTMCFPSMAASLKNDIKRRKSALDWRKVRSVEAPKIVQIRCGRLASNLTIGQVVVRIDQEQVATPRALGARSSGSPVRVTEYVVFQRIVSDPASPWRIFCKLGVPKWDQAAAVSKTK</sequence>
<keyword evidence="2" id="KW-1185">Reference proteome</keyword>
<dbReference type="EMBL" id="JANBVB010002564">
    <property type="protein sequence ID" value="KAJ2884131.1"/>
    <property type="molecule type" value="Genomic_DNA"/>
</dbReference>
<organism evidence="1 2">
    <name type="scientific">Coemansia aciculifera</name>
    <dbReference type="NCBI Taxonomy" id="417176"/>
    <lineage>
        <taxon>Eukaryota</taxon>
        <taxon>Fungi</taxon>
        <taxon>Fungi incertae sedis</taxon>
        <taxon>Zoopagomycota</taxon>
        <taxon>Kickxellomycotina</taxon>
        <taxon>Kickxellomycetes</taxon>
        <taxon>Kickxellales</taxon>
        <taxon>Kickxellaceae</taxon>
        <taxon>Coemansia</taxon>
    </lineage>
</organism>
<evidence type="ECO:0000313" key="2">
    <source>
        <dbReference type="Proteomes" id="UP001139981"/>
    </source>
</evidence>